<dbReference type="EMBL" id="KN847495">
    <property type="protein sequence ID" value="KIW15199.1"/>
    <property type="molecule type" value="Genomic_DNA"/>
</dbReference>
<feature type="transmembrane region" description="Helical" evidence="10">
    <location>
        <begin position="407"/>
        <end position="426"/>
    </location>
</feature>
<dbReference type="GeneID" id="27332327"/>
<dbReference type="OrthoDB" id="297496at2759"/>
<dbReference type="VEuPathDB" id="FungiDB:PV08_05244"/>
<feature type="transmembrane region" description="Helical" evidence="10">
    <location>
        <begin position="134"/>
        <end position="158"/>
    </location>
</feature>
<feature type="transmembrane region" description="Helical" evidence="10">
    <location>
        <begin position="213"/>
        <end position="234"/>
    </location>
</feature>
<dbReference type="STRING" id="91928.A0A0D2BVA8"/>
<evidence type="ECO:0000256" key="10">
    <source>
        <dbReference type="SAM" id="Phobius"/>
    </source>
</evidence>
<comment type="subcellular location">
    <subcellularLocation>
        <location evidence="1">Membrane</location>
        <topology evidence="1">Multi-pass membrane protein</topology>
    </subcellularLocation>
</comment>
<feature type="transmembrane region" description="Helical" evidence="10">
    <location>
        <begin position="438"/>
        <end position="455"/>
    </location>
</feature>
<keyword evidence="4 10" id="KW-1133">Transmembrane helix</keyword>
<evidence type="ECO:0000313" key="12">
    <source>
        <dbReference type="EMBL" id="KIW15199.1"/>
    </source>
</evidence>
<dbReference type="GO" id="GO:0015271">
    <property type="term" value="F:outward rectifier potassium channel activity"/>
    <property type="evidence" value="ECO:0007669"/>
    <property type="project" value="TreeGrafter"/>
</dbReference>
<feature type="transmembrane region" description="Helical" evidence="10">
    <location>
        <begin position="170"/>
        <end position="193"/>
    </location>
</feature>
<feature type="domain" description="Potassium channel" evidence="11">
    <location>
        <begin position="219"/>
        <end position="292"/>
    </location>
</feature>
<evidence type="ECO:0000256" key="4">
    <source>
        <dbReference type="ARBA" id="ARBA00022989"/>
    </source>
</evidence>
<dbReference type="GO" id="GO:0030322">
    <property type="term" value="P:stabilization of membrane potential"/>
    <property type="evidence" value="ECO:0007669"/>
    <property type="project" value="TreeGrafter"/>
</dbReference>
<dbReference type="PANTHER" id="PTHR11003">
    <property type="entry name" value="POTASSIUM CHANNEL, SUBFAMILY K"/>
    <property type="match status" value="1"/>
</dbReference>
<keyword evidence="13" id="KW-1185">Reference proteome</keyword>
<dbReference type="GO" id="GO:0005886">
    <property type="term" value="C:plasma membrane"/>
    <property type="evidence" value="ECO:0007669"/>
    <property type="project" value="TreeGrafter"/>
</dbReference>
<feature type="compositionally biased region" description="Gly residues" evidence="9">
    <location>
        <begin position="751"/>
        <end position="762"/>
    </location>
</feature>
<accession>A0A0D2BVA8</accession>
<dbReference type="SUPFAM" id="SSF81324">
    <property type="entry name" value="Voltage-gated potassium channels"/>
    <property type="match status" value="2"/>
</dbReference>
<keyword evidence="7 8" id="KW-0407">Ion channel</keyword>
<evidence type="ECO:0000256" key="7">
    <source>
        <dbReference type="ARBA" id="ARBA00023303"/>
    </source>
</evidence>
<feature type="region of interest" description="Disordered" evidence="9">
    <location>
        <begin position="1"/>
        <end position="38"/>
    </location>
</feature>
<keyword evidence="2 8" id="KW-0813">Transport</keyword>
<feature type="compositionally biased region" description="Basic and acidic residues" evidence="9">
    <location>
        <begin position="538"/>
        <end position="578"/>
    </location>
</feature>
<keyword evidence="6 10" id="KW-0472">Membrane</keyword>
<feature type="transmembrane region" description="Helical" evidence="10">
    <location>
        <begin position="99"/>
        <end position="122"/>
    </location>
</feature>
<evidence type="ECO:0000256" key="5">
    <source>
        <dbReference type="ARBA" id="ARBA00023065"/>
    </source>
</evidence>
<dbReference type="InterPro" id="IPR003280">
    <property type="entry name" value="2pore_dom_K_chnl"/>
</dbReference>
<evidence type="ECO:0000256" key="1">
    <source>
        <dbReference type="ARBA" id="ARBA00004141"/>
    </source>
</evidence>
<dbReference type="Proteomes" id="UP000053328">
    <property type="component" value="Unassembled WGS sequence"/>
</dbReference>
<dbReference type="HOGENOM" id="CLU_013394_0_0_1"/>
<dbReference type="PRINTS" id="PR01333">
    <property type="entry name" value="2POREKCHANEL"/>
</dbReference>
<feature type="region of interest" description="Disordered" evidence="9">
    <location>
        <begin position="701"/>
        <end position="775"/>
    </location>
</feature>
<feature type="transmembrane region" description="Helical" evidence="10">
    <location>
        <begin position="269"/>
        <end position="292"/>
    </location>
</feature>
<keyword evidence="3 8" id="KW-0812">Transmembrane</keyword>
<dbReference type="GO" id="GO:0022841">
    <property type="term" value="F:potassium ion leak channel activity"/>
    <property type="evidence" value="ECO:0007669"/>
    <property type="project" value="TreeGrafter"/>
</dbReference>
<dbReference type="PANTHER" id="PTHR11003:SF301">
    <property type="entry name" value="POTASSIUM CHANNEL PROTEIN"/>
    <property type="match status" value="1"/>
</dbReference>
<protein>
    <recommendedName>
        <fullName evidence="11">Potassium channel domain-containing protein</fullName>
    </recommendedName>
</protein>
<name>A0A0D2BVA8_9EURO</name>
<dbReference type="InterPro" id="IPR013099">
    <property type="entry name" value="K_chnl_dom"/>
</dbReference>
<dbReference type="Gene3D" id="1.10.287.70">
    <property type="match status" value="2"/>
</dbReference>
<feature type="compositionally biased region" description="Basic and acidic residues" evidence="9">
    <location>
        <begin position="766"/>
        <end position="775"/>
    </location>
</feature>
<organism evidence="12 13">
    <name type="scientific">Exophiala spinifera</name>
    <dbReference type="NCBI Taxonomy" id="91928"/>
    <lineage>
        <taxon>Eukaryota</taxon>
        <taxon>Fungi</taxon>
        <taxon>Dikarya</taxon>
        <taxon>Ascomycota</taxon>
        <taxon>Pezizomycotina</taxon>
        <taxon>Eurotiomycetes</taxon>
        <taxon>Chaetothyriomycetidae</taxon>
        <taxon>Chaetothyriales</taxon>
        <taxon>Herpotrichiellaceae</taxon>
        <taxon>Exophiala</taxon>
    </lineage>
</organism>
<feature type="region of interest" description="Disordered" evidence="9">
    <location>
        <begin position="537"/>
        <end position="578"/>
    </location>
</feature>
<evidence type="ECO:0000256" key="6">
    <source>
        <dbReference type="ARBA" id="ARBA00023136"/>
    </source>
</evidence>
<keyword evidence="5 8" id="KW-0406">Ion transport</keyword>
<evidence type="ECO:0000256" key="2">
    <source>
        <dbReference type="ARBA" id="ARBA00022448"/>
    </source>
</evidence>
<evidence type="ECO:0000256" key="3">
    <source>
        <dbReference type="ARBA" id="ARBA00022692"/>
    </source>
</evidence>
<proteinExistence type="inferred from homology"/>
<dbReference type="Pfam" id="PF07885">
    <property type="entry name" value="Ion_trans_2"/>
    <property type="match status" value="2"/>
</dbReference>
<dbReference type="RefSeq" id="XP_016235415.1">
    <property type="nucleotide sequence ID" value="XM_016379588.1"/>
</dbReference>
<feature type="domain" description="Potassium channel" evidence="11">
    <location>
        <begin position="388"/>
        <end position="462"/>
    </location>
</feature>
<gene>
    <name evidence="12" type="ORF">PV08_05244</name>
</gene>
<evidence type="ECO:0000256" key="8">
    <source>
        <dbReference type="RuleBase" id="RU003857"/>
    </source>
</evidence>
<reference evidence="12 13" key="1">
    <citation type="submission" date="2015-01" db="EMBL/GenBank/DDBJ databases">
        <title>The Genome Sequence of Exophiala spinifera CBS89968.</title>
        <authorList>
            <consortium name="The Broad Institute Genomics Platform"/>
            <person name="Cuomo C."/>
            <person name="de Hoog S."/>
            <person name="Gorbushina A."/>
            <person name="Stielow B."/>
            <person name="Teixiera M."/>
            <person name="Abouelleil A."/>
            <person name="Chapman S.B."/>
            <person name="Priest M."/>
            <person name="Young S.K."/>
            <person name="Wortman J."/>
            <person name="Nusbaum C."/>
            <person name="Birren B."/>
        </authorList>
    </citation>
    <scope>NUCLEOTIDE SEQUENCE [LARGE SCALE GENOMIC DNA]</scope>
    <source>
        <strain evidence="12 13">CBS 89968</strain>
    </source>
</reference>
<evidence type="ECO:0000259" key="11">
    <source>
        <dbReference type="Pfam" id="PF07885"/>
    </source>
</evidence>
<evidence type="ECO:0000256" key="9">
    <source>
        <dbReference type="SAM" id="MobiDB-lite"/>
    </source>
</evidence>
<sequence length="775" mass="87089">MNDPGLAEPIDNADSQVKENVLSPKKKSPEDDMDEEEEERNFLTPARWWYASTGFPLIAGTFGPMANAFSICALVENWRVKIPPGGTEEHGIDIKDPRWLIAVNAISLVCALIANVSLLLNMARRVPFEVAQPITIIGFWTASILLIALIAVASHHFHAPGVRDQALTQAYYYAIFAAGLYQIISYLMCVTVYGAYKGYYSREFKLTVAQRTLMLQTILFLTYLLLGALVFSHIEAWKFLDAVYWADFTTLTIGIGADYTPKTHLGRGLLFPFAIGGIIILGLVVSSIRSLVLERGKKKLAARLTEKTRARLVREIEKSMQKQIDLKRQIAMGLGKATADALTVKPGDDRMAEKDRRRAEFEAMRKVQDRAVTQRKYMSLGISSFAFAFLWCIGALVFFRSEHNQQWTYFESLYFSYTTLLTIGYGDFQPISNSGKPFFVFWSLLAVPTLTILISDMGDTVVKVIKDSTIWLGEVTVLPSDETSMKNRLKYGIYRSTWGKLGSPHSDVESVEGEQNGFHELHPGLVKLFRIGSGGRQQDTRARADHAELAGDVEQSKRVDESQARKGGSHWEENEHNNRHVLLSQIRKVYTDTTASTPKRYSYDEWVDFLKLLGEDERDPTTHRHASALADPTFRQGDTTVDNRKVLDLGGQEGAYGKGSDKKKKVKWSWIGNRSPLMGDKEEAEWLLERLFEKLEESLRRELDEREEEQEGAKKKPKRRINSIADQEDTCTSGSEESSDTTRCRESGQTEQGGGAGGGGGGAEEEERKDPVRTR</sequence>
<dbReference type="AlphaFoldDB" id="A0A0D2BVA8"/>
<comment type="similarity">
    <text evidence="8">Belongs to the two pore domain potassium channel (TC 1.A.1.8) family.</text>
</comment>
<feature type="transmembrane region" description="Helical" evidence="10">
    <location>
        <begin position="380"/>
        <end position="401"/>
    </location>
</feature>
<evidence type="ECO:0000313" key="13">
    <source>
        <dbReference type="Proteomes" id="UP000053328"/>
    </source>
</evidence>